<protein>
    <submittedName>
        <fullName evidence="3">SDR family oxidoreductase</fullName>
    </submittedName>
</protein>
<keyword evidence="2" id="KW-0560">Oxidoreductase</keyword>
<dbReference type="EMBL" id="VOSB01000006">
    <property type="protein sequence ID" value="TXE18783.1"/>
    <property type="molecule type" value="Genomic_DNA"/>
</dbReference>
<evidence type="ECO:0000313" key="4">
    <source>
        <dbReference type="Proteomes" id="UP000321938"/>
    </source>
</evidence>
<dbReference type="OrthoDB" id="9775296at2"/>
<dbReference type="InterPro" id="IPR036291">
    <property type="entry name" value="NAD(P)-bd_dom_sf"/>
</dbReference>
<dbReference type="AlphaFoldDB" id="A0A5C7BBX1"/>
<dbReference type="Pfam" id="PF13561">
    <property type="entry name" value="adh_short_C2"/>
    <property type="match status" value="1"/>
</dbReference>
<dbReference type="PANTHER" id="PTHR42760">
    <property type="entry name" value="SHORT-CHAIN DEHYDROGENASES/REDUCTASES FAMILY MEMBER"/>
    <property type="match status" value="1"/>
</dbReference>
<dbReference type="PANTHER" id="PTHR42760:SF133">
    <property type="entry name" value="3-OXOACYL-[ACYL-CARRIER-PROTEIN] REDUCTASE"/>
    <property type="match status" value="1"/>
</dbReference>
<keyword evidence="4" id="KW-1185">Reference proteome</keyword>
<dbReference type="Gene3D" id="3.40.50.720">
    <property type="entry name" value="NAD(P)-binding Rossmann-like Domain"/>
    <property type="match status" value="1"/>
</dbReference>
<dbReference type="PRINTS" id="PR00080">
    <property type="entry name" value="SDRFAMILY"/>
</dbReference>
<organism evidence="3 4">
    <name type="scientific">Psychroserpens burtonensis</name>
    <dbReference type="NCBI Taxonomy" id="49278"/>
    <lineage>
        <taxon>Bacteria</taxon>
        <taxon>Pseudomonadati</taxon>
        <taxon>Bacteroidota</taxon>
        <taxon>Flavobacteriia</taxon>
        <taxon>Flavobacteriales</taxon>
        <taxon>Flavobacteriaceae</taxon>
        <taxon>Psychroserpens</taxon>
    </lineage>
</organism>
<dbReference type="STRING" id="1123037.GCA_000425305_02781"/>
<dbReference type="RefSeq" id="WP_028872514.1">
    <property type="nucleotide sequence ID" value="NZ_VOSB01000006.1"/>
</dbReference>
<dbReference type="Proteomes" id="UP000321938">
    <property type="component" value="Unassembled WGS sequence"/>
</dbReference>
<evidence type="ECO:0000256" key="1">
    <source>
        <dbReference type="ARBA" id="ARBA00006484"/>
    </source>
</evidence>
<name>A0A5C7BBX1_9FLAO</name>
<dbReference type="InterPro" id="IPR002347">
    <property type="entry name" value="SDR_fam"/>
</dbReference>
<dbReference type="PRINTS" id="PR00081">
    <property type="entry name" value="GDHRDH"/>
</dbReference>
<dbReference type="FunFam" id="3.40.50.720:FF:000084">
    <property type="entry name" value="Short-chain dehydrogenase reductase"/>
    <property type="match status" value="1"/>
</dbReference>
<dbReference type="SUPFAM" id="SSF51735">
    <property type="entry name" value="NAD(P)-binding Rossmann-fold domains"/>
    <property type="match status" value="1"/>
</dbReference>
<gene>
    <name evidence="3" type="ORF">ES692_04845</name>
</gene>
<comment type="caution">
    <text evidence="3">The sequence shown here is derived from an EMBL/GenBank/DDBJ whole genome shotgun (WGS) entry which is preliminary data.</text>
</comment>
<comment type="similarity">
    <text evidence="1">Belongs to the short-chain dehydrogenases/reductases (SDR) family.</text>
</comment>
<accession>A0A5C7BBX1</accession>
<sequence length="250" mass="26551">MNLVLKGKNAIITGASKGIGRSIALALVEEGINVAICARGEEALQDAKEQLLEKEIKVYAESCDLGDTKKFDAFLDTVKSTFGTVDILVNNASALSLCEEYTAWETSINIDLLASVKGTRKVVPWMIASGSGSVLFISSVSGLEADSPAAYAAAKAALISYSKTLSAQLAPKNIRVNTIAPGSVEFSGRLWKIVKEHDKPFYDHTVDTIPSGRLGRPDEIGKVAAYLVSPCASWVTGTCLSADGEQHRGN</sequence>
<evidence type="ECO:0000313" key="3">
    <source>
        <dbReference type="EMBL" id="TXE18783.1"/>
    </source>
</evidence>
<evidence type="ECO:0000256" key="2">
    <source>
        <dbReference type="ARBA" id="ARBA00023002"/>
    </source>
</evidence>
<reference evidence="3 4" key="1">
    <citation type="submission" date="2019-08" db="EMBL/GenBank/DDBJ databases">
        <title>Genome of Psychroserpens burtonensis ACAM 167.</title>
        <authorList>
            <person name="Bowman J.P."/>
        </authorList>
    </citation>
    <scope>NUCLEOTIDE SEQUENCE [LARGE SCALE GENOMIC DNA]</scope>
    <source>
        <strain evidence="3 4">ACAM 167</strain>
    </source>
</reference>
<dbReference type="GO" id="GO:0016616">
    <property type="term" value="F:oxidoreductase activity, acting on the CH-OH group of donors, NAD or NADP as acceptor"/>
    <property type="evidence" value="ECO:0007669"/>
    <property type="project" value="TreeGrafter"/>
</dbReference>
<proteinExistence type="inferred from homology"/>